<evidence type="ECO:0000313" key="2">
    <source>
        <dbReference type="Proteomes" id="UP001479606"/>
    </source>
</evidence>
<accession>A0ABU9LV86</accession>
<proteinExistence type="predicted"/>
<name>A0ABU9LV86_9BACT</name>
<organism evidence="1 2">
    <name type="scientific">Hymenobacter segetis</name>
    <dbReference type="NCBI Taxonomy" id="2025509"/>
    <lineage>
        <taxon>Bacteria</taxon>
        <taxon>Pseudomonadati</taxon>
        <taxon>Bacteroidota</taxon>
        <taxon>Cytophagia</taxon>
        <taxon>Cytophagales</taxon>
        <taxon>Hymenobacteraceae</taxon>
        <taxon>Hymenobacter</taxon>
    </lineage>
</organism>
<sequence length="195" mass="20936">MRTNTPKLPTTLTQALTAAEDTLTAAYHLKLADLLSSTATDAERVQLLAEFGGIAAAGSELDSIIAPLGGLRDLCRKKKPTASTYELVRYLLDTEAAPLSAITTDVLNHLSYLAAVVAEDRAAYQYKPDEAFPKRNRDLHPRKLTVGETNQAIADARERATAAKTLLAGLPAILTRVRELAEAGNDLTPAAAWLK</sequence>
<dbReference type="EMBL" id="JBCEVZ010000021">
    <property type="protein sequence ID" value="MEL5994632.1"/>
    <property type="molecule type" value="Genomic_DNA"/>
</dbReference>
<protein>
    <recommendedName>
        <fullName evidence="3">HNH endonuclease</fullName>
    </recommendedName>
</protein>
<comment type="caution">
    <text evidence="1">The sequence shown here is derived from an EMBL/GenBank/DDBJ whole genome shotgun (WGS) entry which is preliminary data.</text>
</comment>
<keyword evidence="2" id="KW-1185">Reference proteome</keyword>
<reference evidence="1 2" key="1">
    <citation type="journal article" date="2018" name="Arch. Microbiol.">
        <title>Hymenobacter segetis sp. nov., isolated from soil.</title>
        <authorList>
            <person name="Ten L.N."/>
            <person name="Lim S.J."/>
            <person name="Kim B.O."/>
            <person name="Kang I.K."/>
            <person name="Jung H.Y."/>
        </authorList>
    </citation>
    <scope>NUCLEOTIDE SEQUENCE [LARGE SCALE GENOMIC DNA]</scope>
    <source>
        <strain evidence="1 2">S7-3-11</strain>
    </source>
</reference>
<evidence type="ECO:0008006" key="3">
    <source>
        <dbReference type="Google" id="ProtNLM"/>
    </source>
</evidence>
<dbReference type="Proteomes" id="UP001479606">
    <property type="component" value="Unassembled WGS sequence"/>
</dbReference>
<evidence type="ECO:0000313" key="1">
    <source>
        <dbReference type="EMBL" id="MEL5994632.1"/>
    </source>
</evidence>
<gene>
    <name evidence="1" type="ORF">AAFH49_10470</name>
</gene>
<dbReference type="RefSeq" id="WP_342297911.1">
    <property type="nucleotide sequence ID" value="NZ_JBCEVZ010000021.1"/>
</dbReference>